<reference evidence="3 4" key="1">
    <citation type="submission" date="2019-05" db="EMBL/GenBank/DDBJ databases">
        <authorList>
            <consortium name="Science for Life Laboratories"/>
        </authorList>
    </citation>
    <scope>NUCLEOTIDE SEQUENCE [LARGE SCALE GENOMIC DNA]</scope>
    <source>
        <strain evidence="3">Soil9</strain>
    </source>
</reference>
<feature type="compositionally biased region" description="Low complexity" evidence="1">
    <location>
        <begin position="611"/>
        <end position="623"/>
    </location>
</feature>
<keyword evidence="2" id="KW-0812">Transmembrane</keyword>
<feature type="compositionally biased region" description="Low complexity" evidence="1">
    <location>
        <begin position="658"/>
        <end position="667"/>
    </location>
</feature>
<feature type="transmembrane region" description="Helical" evidence="2">
    <location>
        <begin position="12"/>
        <end position="31"/>
    </location>
</feature>
<organism evidence="3 4">
    <name type="scientific">Gemmata massiliana</name>
    <dbReference type="NCBI Taxonomy" id="1210884"/>
    <lineage>
        <taxon>Bacteria</taxon>
        <taxon>Pseudomonadati</taxon>
        <taxon>Planctomycetota</taxon>
        <taxon>Planctomycetia</taxon>
        <taxon>Gemmatales</taxon>
        <taxon>Gemmataceae</taxon>
        <taxon>Gemmata</taxon>
    </lineage>
</organism>
<sequence length="695" mass="73453">MKTESPAKKHHFWILLGLVPLLTLIGVLMVSSKVGGTIDSRQAEIDKASKDIGSKTNPKSNELIAKLDKNLAVVEKKQTDLHKENWERQKDLFTWPRTTNSRVFKALEDKGLKFGDPIPDLTAVHSEFQQAENYLYEYSSIRRGVGGTGTGMADLMAPTQFSGGWQRVLRYVDNFGQVIVNKDQVWLILEDMWVQRSLLSGLRTVNSDLATFERVRYERDGKVIDDPAKGATAQNKTKRQFRSRNWEVALEIVPEGNTYQLTGTLTNISDRLQIMGANGRMTLNVWLSTAPNAQPLTFLIMGELLPGKGAMKPLKDKDGKTVQMVPANVLPIHPLPSHTLSTGTELEKLEIARVEQVFDIRTVPLKRIEALVMGQLDSRNAAQPTLVAPRTPPFSKEFAGDPAAEGSTDGSGGGPGAAYGGGKGSPLPGGSAGGPPMPGSAEGPGGAPGGPLGGPGGLFGGAGVTGQRVGGGSLPAVIDGNKKRYIAATEQVRRMPVGLVVIVDQSYIQDVLLALSNSPLRFQITQVTWKRFRDTLDGLGGSSSSSGPGGGIDYSRGEGRLNFGGGDPDERGPRPGNGSSAGGPPRPPGPGGIGLIPGSSSGMPGPGGYPGMSPSGYPGSNSSVASESQVTSGLVELSVYGIVSLYEKYEAPKPADGAATTPTNAPEPTAPAPNTPAPAPNTTTPPKMRRRYTRA</sequence>
<dbReference type="EMBL" id="LR593886">
    <property type="protein sequence ID" value="VTS00913.1"/>
    <property type="molecule type" value="Genomic_DNA"/>
</dbReference>
<evidence type="ECO:0000256" key="2">
    <source>
        <dbReference type="SAM" id="Phobius"/>
    </source>
</evidence>
<keyword evidence="2" id="KW-0472">Membrane</keyword>
<keyword evidence="4" id="KW-1185">Reference proteome</keyword>
<feature type="region of interest" description="Disordered" evidence="1">
    <location>
        <begin position="538"/>
        <end position="631"/>
    </location>
</feature>
<protein>
    <submittedName>
        <fullName evidence="3">Uncharacterized protein</fullName>
    </submittedName>
</protein>
<dbReference type="Proteomes" id="UP000464178">
    <property type="component" value="Chromosome"/>
</dbReference>
<dbReference type="RefSeq" id="WP_162672306.1">
    <property type="nucleotide sequence ID" value="NZ_LR593886.1"/>
</dbReference>
<name>A0A6P2DGZ4_9BACT</name>
<evidence type="ECO:0000256" key="1">
    <source>
        <dbReference type="SAM" id="MobiDB-lite"/>
    </source>
</evidence>
<evidence type="ECO:0000313" key="3">
    <source>
        <dbReference type="EMBL" id="VTS00913.1"/>
    </source>
</evidence>
<keyword evidence="2" id="KW-1133">Transmembrane helix</keyword>
<dbReference type="AlphaFoldDB" id="A0A6P2DGZ4"/>
<proteinExistence type="predicted"/>
<feature type="compositionally biased region" description="Gly residues" evidence="1">
    <location>
        <begin position="409"/>
        <end position="424"/>
    </location>
</feature>
<gene>
    <name evidence="3" type="ORF">SOIL9_80250</name>
</gene>
<feature type="compositionally biased region" description="Pro residues" evidence="1">
    <location>
        <begin position="668"/>
        <end position="679"/>
    </location>
</feature>
<feature type="region of interest" description="Disordered" evidence="1">
    <location>
        <begin position="383"/>
        <end position="464"/>
    </location>
</feature>
<feature type="region of interest" description="Disordered" evidence="1">
    <location>
        <begin position="653"/>
        <end position="695"/>
    </location>
</feature>
<feature type="compositionally biased region" description="Gly residues" evidence="1">
    <location>
        <begin position="442"/>
        <end position="464"/>
    </location>
</feature>
<dbReference type="KEGG" id="gms:SOIL9_80250"/>
<evidence type="ECO:0000313" key="4">
    <source>
        <dbReference type="Proteomes" id="UP000464178"/>
    </source>
</evidence>
<accession>A0A6P2DGZ4</accession>